<evidence type="ECO:0000256" key="4">
    <source>
        <dbReference type="ARBA" id="ARBA00022475"/>
    </source>
</evidence>
<sequence length="314" mass="34652">MITTLTAFFTDCIIGDPKSRFHPVAVMGAAISALERFFYGDANSRYSRFFFGFLLTAVMLSAVFDLFYALVWALDTYTEPSFSAVIQGILLSFFICPRALARAGGGVRNSLLRHRLTEARAKLALIVGRDTAQLTERETARAAVETVAENTIDGIVSPLFFFALGGLPLAAVYRAVNTLDSMIGYRNERYLYFGRVAARTDDVFNLIPARLTGLLLVFSAALLGFSYRNAWKMMLRDALKHPSPNGGYAEAAVAGALRIRLGGFNSYFGKQSFRAYMGDEQQPIGTRQIAQTVQLMYMTTLLAVLLTALCRAFL</sequence>
<feature type="transmembrane region" description="Helical" evidence="9">
    <location>
        <begin position="50"/>
        <end position="74"/>
    </location>
</feature>
<dbReference type="GO" id="GO:0015420">
    <property type="term" value="F:ABC-type vitamin B12 transporter activity"/>
    <property type="evidence" value="ECO:0007669"/>
    <property type="project" value="UniProtKB-UniRule"/>
</dbReference>
<dbReference type="OrthoDB" id="9811967at2"/>
<evidence type="ECO:0000313" key="11">
    <source>
        <dbReference type="Proteomes" id="UP000017090"/>
    </source>
</evidence>
<keyword evidence="6 9" id="KW-0812">Transmembrane</keyword>
<dbReference type="EMBL" id="AWXA01000016">
    <property type="protein sequence ID" value="ERT60740.1"/>
    <property type="molecule type" value="Genomic_DNA"/>
</dbReference>
<keyword evidence="5 9" id="KW-0169">Cobalamin biosynthesis</keyword>
<dbReference type="Pfam" id="PF03186">
    <property type="entry name" value="CobD_Cbib"/>
    <property type="match status" value="1"/>
</dbReference>
<comment type="function">
    <text evidence="9">Converts cobyric acid to cobinamide by the addition of aminopropanol on the F carboxylic group.</text>
</comment>
<dbReference type="GO" id="GO:0016874">
    <property type="term" value="F:ligase activity"/>
    <property type="evidence" value="ECO:0007669"/>
    <property type="project" value="UniProtKB-KW"/>
</dbReference>
<comment type="caution">
    <text evidence="9">Lacks conserved residue(s) required for the propagation of feature annotation.</text>
</comment>
<dbReference type="STRING" id="1111454.HMPREF1250_0205"/>
<evidence type="ECO:0000256" key="9">
    <source>
        <dbReference type="HAMAP-Rule" id="MF_00024"/>
    </source>
</evidence>
<protein>
    <recommendedName>
        <fullName evidence="9">Cobalamin biosynthesis protein CobD</fullName>
    </recommendedName>
</protein>
<dbReference type="PATRIC" id="fig|1111454.3.peg.780"/>
<dbReference type="RefSeq" id="WP_023053284.1">
    <property type="nucleotide sequence ID" value="NZ_AWXA01000016.1"/>
</dbReference>
<dbReference type="UniPathway" id="UPA00148"/>
<dbReference type="GO" id="GO:0048472">
    <property type="term" value="F:threonine-phosphate decarboxylase activity"/>
    <property type="evidence" value="ECO:0007669"/>
    <property type="project" value="InterPro"/>
</dbReference>
<dbReference type="NCBIfam" id="TIGR00380">
    <property type="entry name" value="cobal_cbiB"/>
    <property type="match status" value="1"/>
</dbReference>
<organism evidence="10 11">
    <name type="scientific">Megasphaera vaginalis</name>
    <name type="common">ex Srinivasan et al. 2021</name>
    <dbReference type="NCBI Taxonomy" id="1111454"/>
    <lineage>
        <taxon>Bacteria</taxon>
        <taxon>Bacillati</taxon>
        <taxon>Bacillota</taxon>
        <taxon>Negativicutes</taxon>
        <taxon>Veillonellales</taxon>
        <taxon>Veillonellaceae</taxon>
        <taxon>Megasphaera</taxon>
    </lineage>
</organism>
<proteinExistence type="inferred from homology"/>
<dbReference type="HAMAP" id="MF_00024">
    <property type="entry name" value="CobD_CbiB"/>
    <property type="match status" value="1"/>
</dbReference>
<keyword evidence="11" id="KW-1185">Reference proteome</keyword>
<keyword evidence="8 9" id="KW-0472">Membrane</keyword>
<evidence type="ECO:0000256" key="5">
    <source>
        <dbReference type="ARBA" id="ARBA00022573"/>
    </source>
</evidence>
<dbReference type="Proteomes" id="UP000017090">
    <property type="component" value="Unassembled WGS sequence"/>
</dbReference>
<keyword evidence="7 9" id="KW-1133">Transmembrane helix</keyword>
<dbReference type="PANTHER" id="PTHR34308">
    <property type="entry name" value="COBALAMIN BIOSYNTHESIS PROTEIN CBIB"/>
    <property type="match status" value="1"/>
</dbReference>
<comment type="caution">
    <text evidence="10">The sequence shown here is derived from an EMBL/GenBank/DDBJ whole genome shotgun (WGS) entry which is preliminary data.</text>
</comment>
<dbReference type="GO" id="GO:0005886">
    <property type="term" value="C:plasma membrane"/>
    <property type="evidence" value="ECO:0007669"/>
    <property type="project" value="UniProtKB-SubCell"/>
</dbReference>
<evidence type="ECO:0000313" key="10">
    <source>
        <dbReference type="EMBL" id="ERT60740.1"/>
    </source>
</evidence>
<dbReference type="InterPro" id="IPR004485">
    <property type="entry name" value="Cobalamin_biosynth_CobD/CbiB"/>
</dbReference>
<evidence type="ECO:0000256" key="3">
    <source>
        <dbReference type="ARBA" id="ARBA00006263"/>
    </source>
</evidence>
<evidence type="ECO:0000256" key="6">
    <source>
        <dbReference type="ARBA" id="ARBA00022692"/>
    </source>
</evidence>
<accession>U7UN53</accession>
<comment type="similarity">
    <text evidence="3 9">Belongs to the CobD/CbiB family.</text>
</comment>
<comment type="pathway">
    <text evidence="2 9">Cofactor biosynthesis; adenosylcobalamin biosynthesis.</text>
</comment>
<gene>
    <name evidence="9 10" type="primary">cobD</name>
    <name evidence="10" type="ORF">HMPREF1250_0205</name>
</gene>
<dbReference type="GO" id="GO:0009236">
    <property type="term" value="P:cobalamin biosynthetic process"/>
    <property type="evidence" value="ECO:0007669"/>
    <property type="project" value="UniProtKB-UniRule"/>
</dbReference>
<feature type="transmembrane region" description="Helical" evidence="9">
    <location>
        <begin position="80"/>
        <end position="101"/>
    </location>
</feature>
<dbReference type="eggNOG" id="COG1270">
    <property type="taxonomic scope" value="Bacteria"/>
</dbReference>
<dbReference type="AlphaFoldDB" id="U7UN53"/>
<reference evidence="10 11" key="1">
    <citation type="submission" date="2013-09" db="EMBL/GenBank/DDBJ databases">
        <authorList>
            <person name="Durkin A.S."/>
            <person name="Haft D.R."/>
            <person name="McCorrison J."/>
            <person name="Torralba M."/>
            <person name="Gillis M."/>
            <person name="Haft D.H."/>
            <person name="Methe B."/>
            <person name="Sutton G."/>
            <person name="Nelson K.E."/>
        </authorList>
    </citation>
    <scope>NUCLEOTIDE SEQUENCE [LARGE SCALE GENOMIC DNA]</scope>
    <source>
        <strain evidence="10 11">BV3C16-1</strain>
    </source>
</reference>
<keyword evidence="10" id="KW-0436">Ligase</keyword>
<name>U7UN53_9FIRM</name>
<dbReference type="PANTHER" id="PTHR34308:SF1">
    <property type="entry name" value="COBALAMIN BIOSYNTHESIS PROTEIN CBIB"/>
    <property type="match status" value="1"/>
</dbReference>
<evidence type="ECO:0000256" key="7">
    <source>
        <dbReference type="ARBA" id="ARBA00022989"/>
    </source>
</evidence>
<feature type="transmembrane region" description="Helical" evidence="9">
    <location>
        <begin position="207"/>
        <end position="227"/>
    </location>
</feature>
<comment type="subcellular location">
    <subcellularLocation>
        <location evidence="1 9">Cell membrane</location>
        <topology evidence="1 9">Multi-pass membrane protein</topology>
    </subcellularLocation>
</comment>
<evidence type="ECO:0000256" key="2">
    <source>
        <dbReference type="ARBA" id="ARBA00004953"/>
    </source>
</evidence>
<evidence type="ECO:0000256" key="1">
    <source>
        <dbReference type="ARBA" id="ARBA00004651"/>
    </source>
</evidence>
<keyword evidence="4 9" id="KW-1003">Cell membrane</keyword>
<evidence type="ECO:0000256" key="8">
    <source>
        <dbReference type="ARBA" id="ARBA00023136"/>
    </source>
</evidence>
<feature type="transmembrane region" description="Helical" evidence="9">
    <location>
        <begin position="159"/>
        <end position="176"/>
    </location>
</feature>